<comment type="similarity">
    <text evidence="5">Belongs to the TRAFAC class myosin-kinesin ATPase superfamily. Myosin family.</text>
</comment>
<dbReference type="InterPro" id="IPR027417">
    <property type="entry name" value="P-loop_NTPase"/>
</dbReference>
<keyword evidence="5" id="KW-0009">Actin-binding</keyword>
<evidence type="ECO:0000313" key="8">
    <source>
        <dbReference type="Proteomes" id="UP001148838"/>
    </source>
</evidence>
<dbReference type="Pfam" id="PF00063">
    <property type="entry name" value="Myosin_head"/>
    <property type="match status" value="1"/>
</dbReference>
<dbReference type="InterPro" id="IPR001609">
    <property type="entry name" value="Myosin_head_motor_dom-like"/>
</dbReference>
<evidence type="ECO:0000256" key="2">
    <source>
        <dbReference type="ARBA" id="ARBA00022840"/>
    </source>
</evidence>
<feature type="domain" description="Myosin motor" evidence="6">
    <location>
        <begin position="68"/>
        <end position="207"/>
    </location>
</feature>
<accession>A0ABQ8TFC8</accession>
<dbReference type="PROSITE" id="PS51456">
    <property type="entry name" value="MYOSIN_MOTOR"/>
    <property type="match status" value="1"/>
</dbReference>
<dbReference type="InterPro" id="IPR036961">
    <property type="entry name" value="Kinesin_motor_dom_sf"/>
</dbReference>
<evidence type="ECO:0000256" key="5">
    <source>
        <dbReference type="PROSITE-ProRule" id="PRU00782"/>
    </source>
</evidence>
<keyword evidence="1" id="KW-0547">Nucleotide-binding</keyword>
<dbReference type="Gene3D" id="3.40.850.10">
    <property type="entry name" value="Kinesin motor domain"/>
    <property type="match status" value="1"/>
</dbReference>
<evidence type="ECO:0000256" key="3">
    <source>
        <dbReference type="ARBA" id="ARBA00023123"/>
    </source>
</evidence>
<evidence type="ECO:0000259" key="6">
    <source>
        <dbReference type="PROSITE" id="PS51456"/>
    </source>
</evidence>
<evidence type="ECO:0000256" key="4">
    <source>
        <dbReference type="ARBA" id="ARBA00023175"/>
    </source>
</evidence>
<name>A0ABQ8TFC8_PERAM</name>
<dbReference type="EMBL" id="JAJSOF020000011">
    <property type="protein sequence ID" value="KAJ4444560.1"/>
    <property type="molecule type" value="Genomic_DNA"/>
</dbReference>
<proteinExistence type="inferred from homology"/>
<evidence type="ECO:0000313" key="7">
    <source>
        <dbReference type="EMBL" id="KAJ4444560.1"/>
    </source>
</evidence>
<organism evidence="7 8">
    <name type="scientific">Periplaneta americana</name>
    <name type="common">American cockroach</name>
    <name type="synonym">Blatta americana</name>
    <dbReference type="NCBI Taxonomy" id="6978"/>
    <lineage>
        <taxon>Eukaryota</taxon>
        <taxon>Metazoa</taxon>
        <taxon>Ecdysozoa</taxon>
        <taxon>Arthropoda</taxon>
        <taxon>Hexapoda</taxon>
        <taxon>Insecta</taxon>
        <taxon>Pterygota</taxon>
        <taxon>Neoptera</taxon>
        <taxon>Polyneoptera</taxon>
        <taxon>Dictyoptera</taxon>
        <taxon>Blattodea</taxon>
        <taxon>Blattoidea</taxon>
        <taxon>Blattidae</taxon>
        <taxon>Blattinae</taxon>
        <taxon>Periplaneta</taxon>
    </lineage>
</organism>
<keyword evidence="3 5" id="KW-0518">Myosin</keyword>
<keyword evidence="4" id="KW-0505">Motor protein</keyword>
<sequence>MKYRRRIVGKTRRDRIRNERKREEVKKKKKAIREVVEEHQLKWFGYVNRISEDRKAKQVMEMRLEARTYSGLFCVVVNPYKRLPIYTEKIMERYKGIKRHEVPPHVFAITDTAYRSMLQGRVGTDDQALFPCPSRSPDLTPCDFYLWEYIKDRVYVPPHSQTLVKLRERINNAVMANDRTTLHNEWNELDYRLDVCRVTRGAHIEHL</sequence>
<dbReference type="PANTHER" id="PTHR47326:SF1">
    <property type="entry name" value="HTH PSQ-TYPE DOMAIN-CONTAINING PROTEIN"/>
    <property type="match status" value="1"/>
</dbReference>
<protein>
    <recommendedName>
        <fullName evidence="6">Myosin motor domain-containing protein</fullName>
    </recommendedName>
</protein>
<reference evidence="7 8" key="1">
    <citation type="journal article" date="2022" name="Allergy">
        <title>Genome assembly and annotation of Periplaneta americana reveal a comprehensive cockroach allergen profile.</title>
        <authorList>
            <person name="Wang L."/>
            <person name="Xiong Q."/>
            <person name="Saelim N."/>
            <person name="Wang L."/>
            <person name="Nong W."/>
            <person name="Wan A.T."/>
            <person name="Shi M."/>
            <person name="Liu X."/>
            <person name="Cao Q."/>
            <person name="Hui J.H.L."/>
            <person name="Sookrung N."/>
            <person name="Leung T.F."/>
            <person name="Tungtrongchitr A."/>
            <person name="Tsui S.K.W."/>
        </authorList>
    </citation>
    <scope>NUCLEOTIDE SEQUENCE [LARGE SCALE GENOMIC DNA]</scope>
    <source>
        <strain evidence="7">PWHHKU_190912</strain>
    </source>
</reference>
<comment type="caution">
    <text evidence="5">Lacks conserved residue(s) required for the propagation of feature annotation.</text>
</comment>
<dbReference type="Proteomes" id="UP001148838">
    <property type="component" value="Unassembled WGS sequence"/>
</dbReference>
<comment type="caution">
    <text evidence="7">The sequence shown here is derived from an EMBL/GenBank/DDBJ whole genome shotgun (WGS) entry which is preliminary data.</text>
</comment>
<keyword evidence="2" id="KW-0067">ATP-binding</keyword>
<gene>
    <name evidence="7" type="ORF">ANN_06355</name>
</gene>
<evidence type="ECO:0000256" key="1">
    <source>
        <dbReference type="ARBA" id="ARBA00022741"/>
    </source>
</evidence>
<keyword evidence="8" id="KW-1185">Reference proteome</keyword>
<dbReference type="PANTHER" id="PTHR47326">
    <property type="entry name" value="TRANSPOSABLE ELEMENT TC3 TRANSPOSASE-LIKE PROTEIN"/>
    <property type="match status" value="1"/>
</dbReference>
<dbReference type="SUPFAM" id="SSF52540">
    <property type="entry name" value="P-loop containing nucleoside triphosphate hydrolases"/>
    <property type="match status" value="1"/>
</dbReference>